<protein>
    <submittedName>
        <fullName evidence="1">Putative secreted protein</fullName>
    </submittedName>
</protein>
<sequence>MLHLFRSKVLLVDVVAHDAVWPTAALVDQTVALAAYKVQLLIVQHHIPLELAAQLFGKLVRTEMGQPVYVIRCVRGFVSGR</sequence>
<evidence type="ECO:0000313" key="1">
    <source>
        <dbReference type="EMBL" id="MBW73439.1"/>
    </source>
</evidence>
<dbReference type="AlphaFoldDB" id="A0A2M4D7B7"/>
<name>A0A2M4D7B7_ANODA</name>
<reference evidence="1" key="1">
    <citation type="submission" date="2018-01" db="EMBL/GenBank/DDBJ databases">
        <title>An insight into the sialome of Amazonian anophelines.</title>
        <authorList>
            <person name="Ribeiro J.M."/>
            <person name="Scarpassa V."/>
            <person name="Calvo E."/>
        </authorList>
    </citation>
    <scope>NUCLEOTIDE SEQUENCE</scope>
</reference>
<organism evidence="1">
    <name type="scientific">Anopheles darlingi</name>
    <name type="common">Mosquito</name>
    <dbReference type="NCBI Taxonomy" id="43151"/>
    <lineage>
        <taxon>Eukaryota</taxon>
        <taxon>Metazoa</taxon>
        <taxon>Ecdysozoa</taxon>
        <taxon>Arthropoda</taxon>
        <taxon>Hexapoda</taxon>
        <taxon>Insecta</taxon>
        <taxon>Pterygota</taxon>
        <taxon>Neoptera</taxon>
        <taxon>Endopterygota</taxon>
        <taxon>Diptera</taxon>
        <taxon>Nematocera</taxon>
        <taxon>Culicoidea</taxon>
        <taxon>Culicidae</taxon>
        <taxon>Anophelinae</taxon>
        <taxon>Anopheles</taxon>
    </lineage>
</organism>
<accession>A0A2M4D7B7</accession>
<dbReference type="EMBL" id="GGFL01009261">
    <property type="protein sequence ID" value="MBW73439.1"/>
    <property type="molecule type" value="Transcribed_RNA"/>
</dbReference>
<proteinExistence type="predicted"/>